<evidence type="ECO:0000313" key="2">
    <source>
        <dbReference type="EMBL" id="KAG2177703.1"/>
    </source>
</evidence>
<feature type="region of interest" description="Disordered" evidence="1">
    <location>
        <begin position="271"/>
        <end position="345"/>
    </location>
</feature>
<dbReference type="Proteomes" id="UP000612746">
    <property type="component" value="Unassembled WGS sequence"/>
</dbReference>
<feature type="region of interest" description="Disordered" evidence="1">
    <location>
        <begin position="86"/>
        <end position="236"/>
    </location>
</feature>
<keyword evidence="3" id="KW-1185">Reference proteome</keyword>
<feature type="compositionally biased region" description="Low complexity" evidence="1">
    <location>
        <begin position="106"/>
        <end position="119"/>
    </location>
</feature>
<accession>A0A8H7PPS3</accession>
<evidence type="ECO:0000256" key="1">
    <source>
        <dbReference type="SAM" id="MobiDB-lite"/>
    </source>
</evidence>
<organism evidence="2 3">
    <name type="scientific">Umbelopsis vinacea</name>
    <dbReference type="NCBI Taxonomy" id="44442"/>
    <lineage>
        <taxon>Eukaryota</taxon>
        <taxon>Fungi</taxon>
        <taxon>Fungi incertae sedis</taxon>
        <taxon>Mucoromycota</taxon>
        <taxon>Mucoromycotina</taxon>
        <taxon>Umbelopsidomycetes</taxon>
        <taxon>Umbelopsidales</taxon>
        <taxon>Umbelopsidaceae</taxon>
        <taxon>Umbelopsis</taxon>
    </lineage>
</organism>
<gene>
    <name evidence="2" type="ORF">INT44_008217</name>
</gene>
<dbReference type="Pfam" id="PF12396">
    <property type="entry name" value="DUF3659"/>
    <property type="match status" value="1"/>
</dbReference>
<comment type="caution">
    <text evidence="2">The sequence shown here is derived from an EMBL/GenBank/DDBJ whole genome shotgun (WGS) entry which is preliminary data.</text>
</comment>
<dbReference type="EMBL" id="JAEPRA010000012">
    <property type="protein sequence ID" value="KAG2177703.1"/>
    <property type="molecule type" value="Genomic_DNA"/>
</dbReference>
<dbReference type="OrthoDB" id="2425716at2759"/>
<protein>
    <submittedName>
        <fullName evidence="2">Uncharacterized protein</fullName>
    </submittedName>
</protein>
<name>A0A8H7PPS3_9FUNG</name>
<feature type="compositionally biased region" description="Polar residues" evidence="1">
    <location>
        <begin position="292"/>
        <end position="304"/>
    </location>
</feature>
<feature type="compositionally biased region" description="Basic residues" evidence="1">
    <location>
        <begin position="153"/>
        <end position="168"/>
    </location>
</feature>
<feature type="compositionally biased region" description="Polar residues" evidence="1">
    <location>
        <begin position="196"/>
        <end position="210"/>
    </location>
</feature>
<sequence length="457" mass="49646">MWAHTWMGSDETLDETCLLKWETGTLVQYEQMGSQFGVEMICVYTKKEASQAPKGQQIFLTDGGIHASPCIERTAEAHQCSRGKMGVLSKVPPSDTPPSEQREQLEAQQAAEAQAQTQPAPEPPKKQKRSRKPNKTITPMPDITKSLPTEEKHRKRSSKGEKKSKKHSSSNGGGLLNGTVDSVKKEAKRGVDGATKKTQSVVPNQVSDTVEQTKDKVSEGTDQLEQTTKDQAKQLGIPEHFLSTDFMHEAGFDDSDARKLMKAIMEYNQKSLMSSSDSEAEQDNTADEAQGNPLSQEKPQSNGVQTPQTETPPPPKEEVSQPENGTVGAAFENNVKVEPKTPEDPEALLKNLVGKTVDKNGNVHNDDGKLMGKVTGDITDVEGKKVNEAGDVVDEDGKVFGKIKPVDPTEVAGISVSQDENGQSGNICLRHGDSDLIIKVDATKTGISFSIHIPRPQ</sequence>
<dbReference type="InterPro" id="IPR022124">
    <property type="entry name" value="DUF3659"/>
</dbReference>
<reference evidence="2" key="1">
    <citation type="submission" date="2020-12" db="EMBL/GenBank/DDBJ databases">
        <title>Metabolic potential, ecology and presence of endohyphal bacteria is reflected in genomic diversity of Mucoromycotina.</title>
        <authorList>
            <person name="Muszewska A."/>
            <person name="Okrasinska A."/>
            <person name="Steczkiewicz K."/>
            <person name="Drgas O."/>
            <person name="Orlowska M."/>
            <person name="Perlinska-Lenart U."/>
            <person name="Aleksandrzak-Piekarczyk T."/>
            <person name="Szatraj K."/>
            <person name="Zielenkiewicz U."/>
            <person name="Pilsyk S."/>
            <person name="Malc E."/>
            <person name="Mieczkowski P."/>
            <person name="Kruszewska J.S."/>
            <person name="Biernat P."/>
            <person name="Pawlowska J."/>
        </authorList>
    </citation>
    <scope>NUCLEOTIDE SEQUENCE</scope>
    <source>
        <strain evidence="2">WA0000051536</strain>
    </source>
</reference>
<feature type="compositionally biased region" description="Basic and acidic residues" evidence="1">
    <location>
        <begin position="182"/>
        <end position="195"/>
    </location>
</feature>
<proteinExistence type="predicted"/>
<evidence type="ECO:0000313" key="3">
    <source>
        <dbReference type="Proteomes" id="UP000612746"/>
    </source>
</evidence>
<dbReference type="AlphaFoldDB" id="A0A8H7PPS3"/>